<dbReference type="AlphaFoldDB" id="A0A7Y6C8A3"/>
<evidence type="ECO:0000313" key="2">
    <source>
        <dbReference type="Proteomes" id="UP000540128"/>
    </source>
</evidence>
<dbReference type="Pfam" id="PF07366">
    <property type="entry name" value="SnoaL"/>
    <property type="match status" value="1"/>
</dbReference>
<dbReference type="RefSeq" id="WP_030699313.1">
    <property type="nucleotide sequence ID" value="NZ_JAANNT010000003.1"/>
</dbReference>
<dbReference type="Gene3D" id="3.10.450.50">
    <property type="match status" value="2"/>
</dbReference>
<dbReference type="EMBL" id="JAANNT010000003">
    <property type="protein sequence ID" value="NUV28074.1"/>
    <property type="molecule type" value="Genomic_DNA"/>
</dbReference>
<accession>A0A7Y6C8A3</accession>
<name>A0A7Y6C8A3_9ACTN</name>
<protein>
    <submittedName>
        <fullName evidence="1">Ester cyclase</fullName>
    </submittedName>
</protein>
<organism evidence="1 2">
    <name type="scientific">Streptomyces odorifer</name>
    <dbReference type="NCBI Taxonomy" id="53450"/>
    <lineage>
        <taxon>Bacteria</taxon>
        <taxon>Bacillati</taxon>
        <taxon>Actinomycetota</taxon>
        <taxon>Actinomycetes</taxon>
        <taxon>Kitasatosporales</taxon>
        <taxon>Streptomycetaceae</taxon>
        <taxon>Streptomyces</taxon>
        <taxon>Streptomyces albidoflavus group</taxon>
    </lineage>
</organism>
<proteinExistence type="predicted"/>
<keyword evidence="2" id="KW-1185">Reference proteome</keyword>
<sequence length="332" mass="37339">MALDPVAYLPYKDPDDFIREVTDRIWVARDIAHIVDNYEPDSIVHASLGTVVGRDGVIEGSTMRMASSPGHVGQAEDVVWEARGEDAFLSSHLVFSADEHLAGGRNIRVRKRTVANCLYRRGRMVEEWVVRDDLADCLQLGIDPDEAARGLTFQGWTGSMTEDPPQDVLKEGVSGPRPDDFRPECEMVLDFIDQVWSQRRLNKVHDFMARDLFLHTIGDRTVIRPERYQADLLEMVGPFPDARFAVRDVQTHSSERYAGLRVAVLWTMHGTYRGTPAFGPLTGKPVTVMGVSQFLVQDGRIVKEVRVYDEIALRAQINAGREEGGDVEVNIY</sequence>
<gene>
    <name evidence="1" type="ORF">G6W59_06935</name>
</gene>
<evidence type="ECO:0000313" key="1">
    <source>
        <dbReference type="EMBL" id="NUV28074.1"/>
    </source>
</evidence>
<reference evidence="1 2" key="1">
    <citation type="submission" date="2020-03" db="EMBL/GenBank/DDBJ databases">
        <title>Complete genome sequence of sixteen Streptomyces strains facilitates identification of candidate genes involved in plant growth-promotion in grain legumes and cereals.</title>
        <authorList>
            <person name="Gopalakrishnan S."/>
            <person name="Thakur V."/>
            <person name="Saxena R."/>
            <person name="Vadlamudi S."/>
            <person name="Purohit S."/>
            <person name="Kumar V."/>
            <person name="Rathore A."/>
            <person name="Chitikineni A."/>
            <person name="Varshney R.K."/>
        </authorList>
    </citation>
    <scope>NUCLEOTIDE SEQUENCE [LARGE SCALE GENOMIC DNA]</scope>
    <source>
        <strain evidence="1 2">KAI-180</strain>
    </source>
</reference>
<dbReference type="InterPro" id="IPR009959">
    <property type="entry name" value="Cyclase_SnoaL-like"/>
</dbReference>
<dbReference type="SUPFAM" id="SSF54427">
    <property type="entry name" value="NTF2-like"/>
    <property type="match status" value="2"/>
</dbReference>
<dbReference type="Proteomes" id="UP000540128">
    <property type="component" value="Unassembled WGS sequence"/>
</dbReference>
<dbReference type="InterPro" id="IPR032710">
    <property type="entry name" value="NTF2-like_dom_sf"/>
</dbReference>
<comment type="caution">
    <text evidence="1">The sequence shown here is derived from an EMBL/GenBank/DDBJ whole genome shotgun (WGS) entry which is preliminary data.</text>
</comment>
<dbReference type="GO" id="GO:0030638">
    <property type="term" value="P:polyketide metabolic process"/>
    <property type="evidence" value="ECO:0007669"/>
    <property type="project" value="InterPro"/>
</dbReference>